<proteinExistence type="inferred from homology"/>
<dbReference type="Gene3D" id="3.40.50.720">
    <property type="entry name" value="NAD(P)-binding Rossmann-like Domain"/>
    <property type="match status" value="1"/>
</dbReference>
<dbReference type="EMBL" id="JANLCJ010000004">
    <property type="protein sequence ID" value="MCS5734739.1"/>
    <property type="molecule type" value="Genomic_DNA"/>
</dbReference>
<comment type="caution">
    <text evidence="3">The sequence shown here is derived from an EMBL/GenBank/DDBJ whole genome shotgun (WGS) entry which is preliminary data.</text>
</comment>
<dbReference type="Pfam" id="PF13561">
    <property type="entry name" value="adh_short_C2"/>
    <property type="match status" value="1"/>
</dbReference>
<evidence type="ECO:0000256" key="1">
    <source>
        <dbReference type="ARBA" id="ARBA00006484"/>
    </source>
</evidence>
<dbReference type="SUPFAM" id="SSF51735">
    <property type="entry name" value="NAD(P)-binding Rossmann-fold domains"/>
    <property type="match status" value="1"/>
</dbReference>
<dbReference type="PANTHER" id="PTHR43639">
    <property type="entry name" value="OXIDOREDUCTASE, SHORT-CHAIN DEHYDROGENASE/REDUCTASE FAMILY (AFU_ORTHOLOGUE AFUA_5G02870)"/>
    <property type="match status" value="1"/>
</dbReference>
<dbReference type="InterPro" id="IPR002347">
    <property type="entry name" value="SDR_fam"/>
</dbReference>
<dbReference type="PRINTS" id="PR00080">
    <property type="entry name" value="SDRFAMILY"/>
</dbReference>
<reference evidence="3" key="1">
    <citation type="submission" date="2022-08" db="EMBL/GenBank/DDBJ databases">
        <authorList>
            <person name="Deng Y."/>
            <person name="Han X.-F."/>
            <person name="Zhang Y.-Q."/>
        </authorList>
    </citation>
    <scope>NUCLEOTIDE SEQUENCE</scope>
    <source>
        <strain evidence="3">CPCC 203386</strain>
    </source>
</reference>
<dbReference type="PRINTS" id="PR00081">
    <property type="entry name" value="GDHRDH"/>
</dbReference>
<dbReference type="Proteomes" id="UP001165586">
    <property type="component" value="Unassembled WGS sequence"/>
</dbReference>
<dbReference type="InterPro" id="IPR020904">
    <property type="entry name" value="Sc_DH/Rdtase_CS"/>
</dbReference>
<evidence type="ECO:0000313" key="4">
    <source>
        <dbReference type="Proteomes" id="UP001165586"/>
    </source>
</evidence>
<keyword evidence="2" id="KW-0560">Oxidoreductase</keyword>
<accession>A0ABT2H471</accession>
<dbReference type="RefSeq" id="WP_259539609.1">
    <property type="nucleotide sequence ID" value="NZ_JANLCJ010000004.1"/>
</dbReference>
<comment type="similarity">
    <text evidence="1">Belongs to the short-chain dehydrogenases/reductases (SDR) family.</text>
</comment>
<keyword evidence="4" id="KW-1185">Reference proteome</keyword>
<sequence length="255" mass="25649">MNQQLSGKTALVTGSTNNIGRAIAEALASAGAHVVISGRDAERGEATAAAIRRAGGRADFVRADLDGSATASRALAEEALAVLGGRLDILVNNAGVYPRHSTASAGDDLFRQIYDVNVSAPFYLVQALAPALVASGDGVVINLGSWVARVGVASSPLYSSSKAAVEALTRAWSAELGPQGVRVNSLSPGVIRPLGSAADADLPSESLMLTSPSGRAGLAEEVGAAAVFLASDAASFVHGTVLDVDGGRLNVFAAA</sequence>
<dbReference type="PROSITE" id="PS00061">
    <property type="entry name" value="ADH_SHORT"/>
    <property type="match status" value="1"/>
</dbReference>
<evidence type="ECO:0000256" key="2">
    <source>
        <dbReference type="ARBA" id="ARBA00023002"/>
    </source>
</evidence>
<protein>
    <submittedName>
        <fullName evidence="3">SDR family oxidoreductase</fullName>
    </submittedName>
</protein>
<organism evidence="3 4">
    <name type="scientific">Herbiconiux daphne</name>
    <dbReference type="NCBI Taxonomy" id="2970914"/>
    <lineage>
        <taxon>Bacteria</taxon>
        <taxon>Bacillati</taxon>
        <taxon>Actinomycetota</taxon>
        <taxon>Actinomycetes</taxon>
        <taxon>Micrococcales</taxon>
        <taxon>Microbacteriaceae</taxon>
        <taxon>Herbiconiux</taxon>
    </lineage>
</organism>
<name>A0ABT2H471_9MICO</name>
<evidence type="ECO:0000313" key="3">
    <source>
        <dbReference type="EMBL" id="MCS5734739.1"/>
    </source>
</evidence>
<gene>
    <name evidence="3" type="ORF">N1032_13425</name>
</gene>
<dbReference type="CDD" id="cd05233">
    <property type="entry name" value="SDR_c"/>
    <property type="match status" value="1"/>
</dbReference>
<dbReference type="PANTHER" id="PTHR43639:SF1">
    <property type="entry name" value="SHORT-CHAIN DEHYDROGENASE_REDUCTASE FAMILY PROTEIN"/>
    <property type="match status" value="1"/>
</dbReference>
<dbReference type="InterPro" id="IPR036291">
    <property type="entry name" value="NAD(P)-bd_dom_sf"/>
</dbReference>